<dbReference type="EMBL" id="CM026421">
    <property type="protein sequence ID" value="KAG0592602.1"/>
    <property type="molecule type" value="Genomic_DNA"/>
</dbReference>
<organism evidence="1 2">
    <name type="scientific">Ceratodon purpureus</name>
    <name type="common">Fire moss</name>
    <name type="synonym">Dicranum purpureum</name>
    <dbReference type="NCBI Taxonomy" id="3225"/>
    <lineage>
        <taxon>Eukaryota</taxon>
        <taxon>Viridiplantae</taxon>
        <taxon>Streptophyta</taxon>
        <taxon>Embryophyta</taxon>
        <taxon>Bryophyta</taxon>
        <taxon>Bryophytina</taxon>
        <taxon>Bryopsida</taxon>
        <taxon>Dicranidae</taxon>
        <taxon>Pseudoditrichales</taxon>
        <taxon>Ditrichaceae</taxon>
        <taxon>Ceratodon</taxon>
    </lineage>
</organism>
<name>A0A8T0JC35_CERPU</name>
<comment type="caution">
    <text evidence="1">The sequence shown here is derived from an EMBL/GenBank/DDBJ whole genome shotgun (WGS) entry which is preliminary data.</text>
</comment>
<keyword evidence="2" id="KW-1185">Reference proteome</keyword>
<dbReference type="Proteomes" id="UP000822688">
    <property type="component" value="Chromosome 1"/>
</dbReference>
<evidence type="ECO:0000313" key="1">
    <source>
        <dbReference type="EMBL" id="KAG0592602.1"/>
    </source>
</evidence>
<reference evidence="1" key="1">
    <citation type="submission" date="2020-06" db="EMBL/GenBank/DDBJ databases">
        <title>WGS assembly of Ceratodon purpureus strain R40.</title>
        <authorList>
            <person name="Carey S.B."/>
            <person name="Jenkins J."/>
            <person name="Shu S."/>
            <person name="Lovell J.T."/>
            <person name="Sreedasyam A."/>
            <person name="Maumus F."/>
            <person name="Tiley G.P."/>
            <person name="Fernandez-Pozo N."/>
            <person name="Barry K."/>
            <person name="Chen C."/>
            <person name="Wang M."/>
            <person name="Lipzen A."/>
            <person name="Daum C."/>
            <person name="Saski C.A."/>
            <person name="Payton A.C."/>
            <person name="Mcbreen J.C."/>
            <person name="Conrad R.E."/>
            <person name="Kollar L.M."/>
            <person name="Olsson S."/>
            <person name="Huttunen S."/>
            <person name="Landis J.B."/>
            <person name="Wickett N.J."/>
            <person name="Johnson M.G."/>
            <person name="Rensing S.A."/>
            <person name="Grimwood J."/>
            <person name="Schmutz J."/>
            <person name="Mcdaniel S.F."/>
        </authorList>
    </citation>
    <scope>NUCLEOTIDE SEQUENCE</scope>
    <source>
        <strain evidence="1">R40</strain>
    </source>
</reference>
<dbReference type="AlphaFoldDB" id="A0A8T0JC35"/>
<proteinExistence type="predicted"/>
<gene>
    <name evidence="1" type="ORF">KC19_1G266000</name>
</gene>
<protein>
    <submittedName>
        <fullName evidence="1">Uncharacterized protein</fullName>
    </submittedName>
</protein>
<accession>A0A8T0JC35</accession>
<sequence length="209" mass="23644">MKLLGEGEVRVWKLGQVEVVAFCSVFCLDSRTLNLRYFRGLDSLQWSGVAPRQEVDGSQGEHTRGCCGQRSALWQSELQFRCRTRLGGEHPKHQFATCVFSHESSPGRCRLSFAKVSATLEVQMTGIGSCRMVHNTPQALSFFRLRCHLNAVVTTRVVPSFRISIISVTSRESQQAVNSKSTTQLPLILTPYRCQPRDLFSIEYLTRSW</sequence>
<evidence type="ECO:0000313" key="2">
    <source>
        <dbReference type="Proteomes" id="UP000822688"/>
    </source>
</evidence>